<reference evidence="2" key="1">
    <citation type="submission" date="2023-10" db="EMBL/GenBank/DDBJ databases">
        <authorList>
            <person name="Chen Y."/>
            <person name="Shah S."/>
            <person name="Dougan E. K."/>
            <person name="Thang M."/>
            <person name="Chan C."/>
        </authorList>
    </citation>
    <scope>NUCLEOTIDE SEQUENCE [LARGE SCALE GENOMIC DNA]</scope>
</reference>
<name>A0ABN9Q6P7_9DINO</name>
<evidence type="ECO:0000256" key="1">
    <source>
        <dbReference type="SAM" id="Phobius"/>
    </source>
</evidence>
<evidence type="ECO:0000313" key="2">
    <source>
        <dbReference type="EMBL" id="CAK0801437.1"/>
    </source>
</evidence>
<feature type="transmembrane region" description="Helical" evidence="1">
    <location>
        <begin position="185"/>
        <end position="207"/>
    </location>
</feature>
<feature type="transmembrane region" description="Helical" evidence="1">
    <location>
        <begin position="316"/>
        <end position="338"/>
    </location>
</feature>
<keyword evidence="1" id="KW-0812">Transmembrane</keyword>
<protein>
    <recommendedName>
        <fullName evidence="4">Solute carrier family 40 protein</fullName>
    </recommendedName>
</protein>
<feature type="transmembrane region" description="Helical" evidence="1">
    <location>
        <begin position="112"/>
        <end position="129"/>
    </location>
</feature>
<organism evidence="2 3">
    <name type="scientific">Prorocentrum cordatum</name>
    <dbReference type="NCBI Taxonomy" id="2364126"/>
    <lineage>
        <taxon>Eukaryota</taxon>
        <taxon>Sar</taxon>
        <taxon>Alveolata</taxon>
        <taxon>Dinophyceae</taxon>
        <taxon>Prorocentrales</taxon>
        <taxon>Prorocentraceae</taxon>
        <taxon>Prorocentrum</taxon>
    </lineage>
</organism>
<keyword evidence="1" id="KW-0472">Membrane</keyword>
<gene>
    <name evidence="2" type="ORF">PCOR1329_LOCUS9307</name>
</gene>
<comment type="caution">
    <text evidence="2">The sequence shown here is derived from an EMBL/GenBank/DDBJ whole genome shotgun (WGS) entry which is preliminary data.</text>
</comment>
<evidence type="ECO:0000313" key="3">
    <source>
        <dbReference type="Proteomes" id="UP001189429"/>
    </source>
</evidence>
<feature type="transmembrane region" description="Helical" evidence="1">
    <location>
        <begin position="141"/>
        <end position="165"/>
    </location>
</feature>
<proteinExistence type="predicted"/>
<keyword evidence="1" id="KW-1133">Transmembrane helix</keyword>
<dbReference type="EMBL" id="CAUYUJ010002581">
    <property type="protein sequence ID" value="CAK0801437.1"/>
    <property type="molecule type" value="Genomic_DNA"/>
</dbReference>
<dbReference type="Proteomes" id="UP001189429">
    <property type="component" value="Unassembled WGS sequence"/>
</dbReference>
<sequence length="446" mass="49198">MPRCPEAYSESDHTQGFFGHEFFRCHKGARCTTIPGSVCDAGQHSATFCRHTCAGNKREFAGSRPLRVDKPRNYRFIDPRIRDLQIKKWGDEWNDAGGDRAFIVTYSNPHSAWLFLHAAVQLLVAVSGLGNHIRKQRRISFMATAVVCVHIFLDALLTIGCFVILFAIMPGQDRVMTSEKETMQLFASMVSGSAMGKMLSVGDILMFGGKDRFEKAETFYQTELFPFMAGQFLETLKVWFDFVGGLHSPDLVLEKSIFVKVMVGGVILYGVLRALTTAGGHVLFTSPAVLLNEERAEPVSLVFQMAVKTAAVSSPYIIAASSWIEFQVVIATMFGVLIQSRFTYYAMLGIYFAIFAMSGIAAVALLRQDDGMAGDGRSDDCVAGDSHGEELHNFPLQQRCCAGHRKQHKLTFDITDRPAADMEQGAGQGLLGQLAPSYGGCETRTY</sequence>
<keyword evidence="3" id="KW-1185">Reference proteome</keyword>
<feature type="transmembrane region" description="Helical" evidence="1">
    <location>
        <begin position="344"/>
        <end position="366"/>
    </location>
</feature>
<evidence type="ECO:0008006" key="4">
    <source>
        <dbReference type="Google" id="ProtNLM"/>
    </source>
</evidence>
<accession>A0ABN9Q6P7</accession>